<evidence type="ECO:0000256" key="1">
    <source>
        <dbReference type="SAM" id="MobiDB-lite"/>
    </source>
</evidence>
<evidence type="ECO:0000313" key="2">
    <source>
        <dbReference type="EMBL" id="GAT94521.1"/>
    </source>
</evidence>
<dbReference type="EMBL" id="BDEQ01000001">
    <property type="protein sequence ID" value="GAT94521.1"/>
    <property type="molecule type" value="Genomic_DNA"/>
</dbReference>
<organism evidence="2 3">
    <name type="scientific">Entamoeba histolytica</name>
    <dbReference type="NCBI Taxonomy" id="5759"/>
    <lineage>
        <taxon>Eukaryota</taxon>
        <taxon>Amoebozoa</taxon>
        <taxon>Evosea</taxon>
        <taxon>Archamoebae</taxon>
        <taxon>Mastigamoebida</taxon>
        <taxon>Entamoebidae</taxon>
        <taxon>Entamoeba</taxon>
    </lineage>
</organism>
<reference evidence="2 3" key="1">
    <citation type="submission" date="2016-05" db="EMBL/GenBank/DDBJ databases">
        <title>First whole genome sequencing of Entamoeba histolytica HM1:IMSS-clone-6.</title>
        <authorList>
            <person name="Mukherjee Avik.K."/>
            <person name="Izumyama S."/>
            <person name="Nakada-Tsukui K."/>
            <person name="Nozaki T."/>
        </authorList>
    </citation>
    <scope>NUCLEOTIDE SEQUENCE [LARGE SCALE GENOMIC DNA]</scope>
    <source>
        <strain evidence="2 3">HM1:IMSS clone 6</strain>
    </source>
</reference>
<dbReference type="VEuPathDB" id="AmoebaDB:KM1_158920"/>
<dbReference type="VEuPathDB" id="AmoebaDB:EHI8A_089950"/>
<comment type="caution">
    <text evidence="2">The sequence shown here is derived from an EMBL/GenBank/DDBJ whole genome shotgun (WGS) entry which is preliminary data.</text>
</comment>
<feature type="compositionally biased region" description="Basic and acidic residues" evidence="1">
    <location>
        <begin position="140"/>
        <end position="150"/>
    </location>
</feature>
<evidence type="ECO:0000313" key="3">
    <source>
        <dbReference type="Proteomes" id="UP000078387"/>
    </source>
</evidence>
<name>A0A5K1UX71_ENTHI</name>
<dbReference type="OMA" id="FEVITFC"/>
<accession>A0A5K1UX71</accession>
<feature type="region of interest" description="Disordered" evidence="1">
    <location>
        <begin position="137"/>
        <end position="190"/>
    </location>
</feature>
<dbReference type="VEuPathDB" id="AmoebaDB:EHI5A_109720"/>
<gene>
    <name evidence="2" type="ORF">CL6EHI_021370</name>
</gene>
<dbReference type="Proteomes" id="UP000078387">
    <property type="component" value="Unassembled WGS sequence"/>
</dbReference>
<dbReference type="AlphaFoldDB" id="A0A5K1UX71"/>
<sequence length="307" mass="35717">MSSTFCLEEEKNRIITIIEKVPDLVTENKNLCEEVNYWKNKFVTLQEEVNNHYNAAIYNYELCMKYETKVTELTKSLQNMDAKTKEMSEEYTKKEQKMNEESNQKITELNNKINQLEEKIVLLNEEKEKLLADISSAKTRGKDQEVESKDQFSVLESNDKEKHTPIQQQNEPKQEEITNETNENTPEEAKELEKIVNEKKSNDAMKIIEKLGGIKALAKNTNLNNMSWSYNPKEDGLFEVIIFCSDKSCSFIAVYNSQEMNVEENQPYCQTSNDHFCIFDLPAGSYEIFAYNDESLENIGYSKITFN</sequence>
<dbReference type="VEuPathDB" id="AmoebaDB:EHI_021370"/>
<protein>
    <submittedName>
        <fullName evidence="2">Uncharacterized protein</fullName>
    </submittedName>
</protein>
<proteinExistence type="predicted"/>
<dbReference type="VEuPathDB" id="AmoebaDB:EHI7A_087260"/>